<keyword evidence="10" id="KW-1185">Reference proteome</keyword>
<feature type="domain" description="FAD-binding FR-type" evidence="8">
    <location>
        <begin position="4"/>
        <end position="106"/>
    </location>
</feature>
<dbReference type="RefSeq" id="WP_284308393.1">
    <property type="nucleotide sequence ID" value="NZ_BSPB01000027.1"/>
</dbReference>
<accession>A0ABQ6C9X8</accession>
<proteinExistence type="predicted"/>
<comment type="caution">
    <text evidence="9">The sequence shown here is derived from an EMBL/GenBank/DDBJ whole genome shotgun (WGS) entry which is preliminary data.</text>
</comment>
<keyword evidence="2" id="KW-0001">2Fe-2S</keyword>
<evidence type="ECO:0000256" key="3">
    <source>
        <dbReference type="ARBA" id="ARBA00022723"/>
    </source>
</evidence>
<evidence type="ECO:0000256" key="5">
    <source>
        <dbReference type="ARBA" id="ARBA00023004"/>
    </source>
</evidence>
<dbReference type="Gene3D" id="3.10.20.30">
    <property type="match status" value="1"/>
</dbReference>
<dbReference type="InterPro" id="IPR006058">
    <property type="entry name" value="2Fe2S_fd_BS"/>
</dbReference>
<evidence type="ECO:0000256" key="4">
    <source>
        <dbReference type="ARBA" id="ARBA00023002"/>
    </source>
</evidence>
<gene>
    <name evidence="9" type="ORF">GCM10007935_29600</name>
</gene>
<dbReference type="PROSITE" id="PS51384">
    <property type="entry name" value="FAD_FR"/>
    <property type="match status" value="1"/>
</dbReference>
<keyword evidence="4" id="KW-0560">Oxidoreductase</keyword>
<protein>
    <submittedName>
        <fullName evidence="9">Oxidoreductase</fullName>
    </submittedName>
</protein>
<dbReference type="Gene3D" id="3.40.50.80">
    <property type="entry name" value="Nucleotide-binding domain of ferredoxin-NADP reductase (FNR) module"/>
    <property type="match status" value="1"/>
</dbReference>
<evidence type="ECO:0000259" key="7">
    <source>
        <dbReference type="PROSITE" id="PS51085"/>
    </source>
</evidence>
<name>A0ABQ6C9X8_9BURK</name>
<dbReference type="InterPro" id="IPR050415">
    <property type="entry name" value="MRET"/>
</dbReference>
<evidence type="ECO:0000256" key="2">
    <source>
        <dbReference type="ARBA" id="ARBA00022714"/>
    </source>
</evidence>
<dbReference type="CDD" id="cd06185">
    <property type="entry name" value="PDR_like"/>
    <property type="match status" value="1"/>
</dbReference>
<dbReference type="Pfam" id="PF00111">
    <property type="entry name" value="Fer2"/>
    <property type="match status" value="1"/>
</dbReference>
<dbReference type="SUPFAM" id="SSF54292">
    <property type="entry name" value="2Fe-2S ferredoxin-like"/>
    <property type="match status" value="1"/>
</dbReference>
<evidence type="ECO:0000256" key="6">
    <source>
        <dbReference type="ARBA" id="ARBA00023014"/>
    </source>
</evidence>
<dbReference type="PANTHER" id="PTHR47354">
    <property type="entry name" value="NADH OXIDOREDUCTASE HCR"/>
    <property type="match status" value="1"/>
</dbReference>
<dbReference type="SUPFAM" id="SSF52343">
    <property type="entry name" value="Ferredoxin reductase-like, C-terminal NADP-linked domain"/>
    <property type="match status" value="1"/>
</dbReference>
<dbReference type="InterPro" id="IPR001041">
    <property type="entry name" value="2Fe-2S_ferredoxin-type"/>
</dbReference>
<keyword evidence="3" id="KW-0479">Metal-binding</keyword>
<organism evidence="9 10">
    <name type="scientific">Hydrogenophaga electricum</name>
    <dbReference type="NCBI Taxonomy" id="1230953"/>
    <lineage>
        <taxon>Bacteria</taxon>
        <taxon>Pseudomonadati</taxon>
        <taxon>Pseudomonadota</taxon>
        <taxon>Betaproteobacteria</taxon>
        <taxon>Burkholderiales</taxon>
        <taxon>Comamonadaceae</taxon>
        <taxon>Hydrogenophaga</taxon>
    </lineage>
</organism>
<evidence type="ECO:0000256" key="1">
    <source>
        <dbReference type="ARBA" id="ARBA00022630"/>
    </source>
</evidence>
<sequence length="321" mass="34837">MSTATTLQAWVHTLRHEADDIISVELRPVGGGSFPAFEAGSHIDLHLPNGLIRSYSLFNDSGESHRYVVGVLKDKASRGGSRCVHEQLRVGTRLTISAPRNNFPLHEDASHSVLVAGGIGITPVLCMGKRLKTLGRSFEFLYCARSRASAAFVAEVEALGVPVTWHFDDEQGGPPDLQALLGRRAPAATEHYYACGPTVMLDNFEKTAARLGHTQAHIERFAAVEVAASADARQSFTVELRRSGQTFEVTPDKTLHQCLIELKADVPFSCEEGICGSCETRVLEGVPDHRDSVLTAAEQARNEVMMVCVSGCKSSRLVLDV</sequence>
<evidence type="ECO:0000313" key="9">
    <source>
        <dbReference type="EMBL" id="GLS15524.1"/>
    </source>
</evidence>
<dbReference type="PROSITE" id="PS51085">
    <property type="entry name" value="2FE2S_FER_2"/>
    <property type="match status" value="1"/>
</dbReference>
<dbReference type="EMBL" id="BSPB01000027">
    <property type="protein sequence ID" value="GLS15524.1"/>
    <property type="molecule type" value="Genomic_DNA"/>
</dbReference>
<dbReference type="PANTHER" id="PTHR47354:SF1">
    <property type="entry name" value="CARNITINE MONOOXYGENASE REDUCTASE SUBUNIT"/>
    <property type="match status" value="1"/>
</dbReference>
<dbReference type="InterPro" id="IPR039261">
    <property type="entry name" value="FNR_nucleotide-bd"/>
</dbReference>
<dbReference type="PROSITE" id="PS00197">
    <property type="entry name" value="2FE2S_FER_1"/>
    <property type="match status" value="1"/>
</dbReference>
<dbReference type="PRINTS" id="PR00409">
    <property type="entry name" value="PHDIOXRDTASE"/>
</dbReference>
<keyword evidence="5" id="KW-0408">Iron</keyword>
<evidence type="ECO:0000259" key="8">
    <source>
        <dbReference type="PROSITE" id="PS51384"/>
    </source>
</evidence>
<feature type="domain" description="2Fe-2S ferredoxin-type" evidence="7">
    <location>
        <begin position="234"/>
        <end position="321"/>
    </location>
</feature>
<dbReference type="Proteomes" id="UP001156903">
    <property type="component" value="Unassembled WGS sequence"/>
</dbReference>
<dbReference type="SUPFAM" id="SSF63380">
    <property type="entry name" value="Riboflavin synthase domain-like"/>
    <property type="match status" value="1"/>
</dbReference>
<dbReference type="CDD" id="cd00207">
    <property type="entry name" value="fer2"/>
    <property type="match status" value="1"/>
</dbReference>
<dbReference type="Gene3D" id="2.40.30.10">
    <property type="entry name" value="Translation factors"/>
    <property type="match status" value="1"/>
</dbReference>
<dbReference type="InterPro" id="IPR017938">
    <property type="entry name" value="Riboflavin_synthase-like_b-brl"/>
</dbReference>
<evidence type="ECO:0000313" key="10">
    <source>
        <dbReference type="Proteomes" id="UP001156903"/>
    </source>
</evidence>
<reference evidence="10" key="1">
    <citation type="journal article" date="2019" name="Int. J. Syst. Evol. Microbiol.">
        <title>The Global Catalogue of Microorganisms (GCM) 10K type strain sequencing project: providing services to taxonomists for standard genome sequencing and annotation.</title>
        <authorList>
            <consortium name="The Broad Institute Genomics Platform"/>
            <consortium name="The Broad Institute Genome Sequencing Center for Infectious Disease"/>
            <person name="Wu L."/>
            <person name="Ma J."/>
        </authorList>
    </citation>
    <scope>NUCLEOTIDE SEQUENCE [LARGE SCALE GENOMIC DNA]</scope>
    <source>
        <strain evidence="10">NBRC 109341</strain>
    </source>
</reference>
<dbReference type="InterPro" id="IPR012675">
    <property type="entry name" value="Beta-grasp_dom_sf"/>
</dbReference>
<dbReference type="InterPro" id="IPR017927">
    <property type="entry name" value="FAD-bd_FR_type"/>
</dbReference>
<keyword evidence="6" id="KW-0411">Iron-sulfur</keyword>
<dbReference type="InterPro" id="IPR036010">
    <property type="entry name" value="2Fe-2S_ferredoxin-like_sf"/>
</dbReference>
<keyword evidence="1" id="KW-0285">Flavoprotein</keyword>